<dbReference type="RefSeq" id="WP_139261585.1">
    <property type="nucleotide sequence ID" value="NZ_FRBD01000018.1"/>
</dbReference>
<sequence>MKTEENKKQQELTDEQLDNVSGGGEFTKYDESDRPR</sequence>
<dbReference type="AlphaFoldDB" id="A0A1M6WV40"/>
<organism evidence="2 3">
    <name type="scientific">Xylanibacter ruminicola</name>
    <name type="common">Prevotella ruminicola</name>
    <dbReference type="NCBI Taxonomy" id="839"/>
    <lineage>
        <taxon>Bacteria</taxon>
        <taxon>Pseudomonadati</taxon>
        <taxon>Bacteroidota</taxon>
        <taxon>Bacteroidia</taxon>
        <taxon>Bacteroidales</taxon>
        <taxon>Prevotellaceae</taxon>
        <taxon>Xylanibacter</taxon>
    </lineage>
</organism>
<gene>
    <name evidence="2" type="ORF">SAMN05216463_1186</name>
</gene>
<protein>
    <submittedName>
        <fullName evidence="2">Bacteriocin-type signal sequence-containing protein</fullName>
    </submittedName>
</protein>
<dbReference type="NCBIfam" id="TIGR01847">
    <property type="entry name" value="bacteriocin_sig"/>
    <property type="match status" value="1"/>
</dbReference>
<dbReference type="EMBL" id="FRBD01000018">
    <property type="protein sequence ID" value="SHK97415.1"/>
    <property type="molecule type" value="Genomic_DNA"/>
</dbReference>
<evidence type="ECO:0000313" key="2">
    <source>
        <dbReference type="EMBL" id="SHK97415.1"/>
    </source>
</evidence>
<evidence type="ECO:0000256" key="1">
    <source>
        <dbReference type="SAM" id="MobiDB-lite"/>
    </source>
</evidence>
<feature type="compositionally biased region" description="Basic and acidic residues" evidence="1">
    <location>
        <begin position="1"/>
        <end position="11"/>
    </location>
</feature>
<evidence type="ECO:0000313" key="3">
    <source>
        <dbReference type="Proteomes" id="UP000184130"/>
    </source>
</evidence>
<feature type="region of interest" description="Disordered" evidence="1">
    <location>
        <begin position="1"/>
        <end position="36"/>
    </location>
</feature>
<accession>A0A1M6WV40</accession>
<dbReference type="InterPro" id="IPR010133">
    <property type="entry name" value="Bacteriocin_signal_seq"/>
</dbReference>
<reference evidence="2 3" key="1">
    <citation type="submission" date="2016-11" db="EMBL/GenBank/DDBJ databases">
        <authorList>
            <person name="Jaros S."/>
            <person name="Januszkiewicz K."/>
            <person name="Wedrychowicz H."/>
        </authorList>
    </citation>
    <scope>NUCLEOTIDE SEQUENCE [LARGE SCALE GENOMIC DNA]</scope>
    <source>
        <strain evidence="2 3">KHT3</strain>
    </source>
</reference>
<feature type="compositionally biased region" description="Basic and acidic residues" evidence="1">
    <location>
        <begin position="27"/>
        <end position="36"/>
    </location>
</feature>
<proteinExistence type="predicted"/>
<dbReference type="Proteomes" id="UP000184130">
    <property type="component" value="Unassembled WGS sequence"/>
</dbReference>
<name>A0A1M6WV40_XYLRU</name>